<keyword evidence="2" id="KW-1185">Reference proteome</keyword>
<evidence type="ECO:0000313" key="2">
    <source>
        <dbReference type="Proteomes" id="UP001151760"/>
    </source>
</evidence>
<dbReference type="Proteomes" id="UP001151760">
    <property type="component" value="Unassembled WGS sequence"/>
</dbReference>
<dbReference type="PANTHER" id="PTHR33067">
    <property type="entry name" value="RNA-DIRECTED DNA POLYMERASE-RELATED"/>
    <property type="match status" value="1"/>
</dbReference>
<dbReference type="Gene3D" id="2.40.70.10">
    <property type="entry name" value="Acid Proteases"/>
    <property type="match status" value="1"/>
</dbReference>
<reference evidence="1" key="2">
    <citation type="submission" date="2022-01" db="EMBL/GenBank/DDBJ databases">
        <authorList>
            <person name="Yamashiro T."/>
            <person name="Shiraishi A."/>
            <person name="Satake H."/>
            <person name="Nakayama K."/>
        </authorList>
    </citation>
    <scope>NUCLEOTIDE SEQUENCE</scope>
</reference>
<accession>A0ABQ5J6Z8</accession>
<gene>
    <name evidence="1" type="ORF">Tco_1123733</name>
</gene>
<name>A0ABQ5J6Z8_9ASTR</name>
<dbReference type="PANTHER" id="PTHR33067:SF9">
    <property type="entry name" value="RNA-DIRECTED DNA POLYMERASE"/>
    <property type="match status" value="1"/>
</dbReference>
<sequence>MPTKMKDPRLFTLPCRLGDSKPFDTLADLGSCVNIIPLYLFKKLKIGLLEETNHVFGLGETKSYHVGIVRDVEVHIGKLKLMNDFYVIDMKKDPETPLLVGRGFLATANAVIDCRKAKIAVEEGITKEWEIARDAEINPFKDVLVFRRMVIFDKEKPGSRKAYLLEDKEIPSVGVHHDPDAPVLIDCEIDGQMVKITSNQLGAVLDKQEKMKMAEMSTSEITKVVTEVVIEASVKISGTKEFIQHQPVTVTMYRNNDVRDFEVLGEFKFSDFTIRKKYERLKEIAKTLKIDESLPLPEKNPSLPSNKKRKAIELELETYIAGLECNRKLPKGVNFVLNKVIKEPEYGLFFIDAFGDETFQRVSDVHKVKNETLVGYKLMAFNNKSASNLKFMALVDQMIF</sequence>
<dbReference type="InterPro" id="IPR021109">
    <property type="entry name" value="Peptidase_aspartic_dom_sf"/>
</dbReference>
<protein>
    <submittedName>
        <fullName evidence="1">MAK10-like protein</fullName>
    </submittedName>
</protein>
<comment type="caution">
    <text evidence="1">The sequence shown here is derived from an EMBL/GenBank/DDBJ whole genome shotgun (WGS) entry which is preliminary data.</text>
</comment>
<evidence type="ECO:0000313" key="1">
    <source>
        <dbReference type="EMBL" id="GJU07303.1"/>
    </source>
</evidence>
<proteinExistence type="predicted"/>
<reference evidence="1" key="1">
    <citation type="journal article" date="2022" name="Int. J. Mol. Sci.">
        <title>Draft Genome of Tanacetum Coccineum: Genomic Comparison of Closely Related Tanacetum-Family Plants.</title>
        <authorList>
            <person name="Yamashiro T."/>
            <person name="Shiraishi A."/>
            <person name="Nakayama K."/>
            <person name="Satake H."/>
        </authorList>
    </citation>
    <scope>NUCLEOTIDE SEQUENCE</scope>
</reference>
<dbReference type="CDD" id="cd00303">
    <property type="entry name" value="retropepsin_like"/>
    <property type="match status" value="1"/>
</dbReference>
<organism evidence="1 2">
    <name type="scientific">Tanacetum coccineum</name>
    <dbReference type="NCBI Taxonomy" id="301880"/>
    <lineage>
        <taxon>Eukaryota</taxon>
        <taxon>Viridiplantae</taxon>
        <taxon>Streptophyta</taxon>
        <taxon>Embryophyta</taxon>
        <taxon>Tracheophyta</taxon>
        <taxon>Spermatophyta</taxon>
        <taxon>Magnoliopsida</taxon>
        <taxon>eudicotyledons</taxon>
        <taxon>Gunneridae</taxon>
        <taxon>Pentapetalae</taxon>
        <taxon>asterids</taxon>
        <taxon>campanulids</taxon>
        <taxon>Asterales</taxon>
        <taxon>Asteraceae</taxon>
        <taxon>Asteroideae</taxon>
        <taxon>Anthemideae</taxon>
        <taxon>Anthemidinae</taxon>
        <taxon>Tanacetum</taxon>
    </lineage>
</organism>
<dbReference type="EMBL" id="BQNB010021525">
    <property type="protein sequence ID" value="GJU07303.1"/>
    <property type="molecule type" value="Genomic_DNA"/>
</dbReference>